<evidence type="ECO:0000259" key="2">
    <source>
        <dbReference type="Pfam" id="PF00535"/>
    </source>
</evidence>
<dbReference type="Gene3D" id="3.90.550.10">
    <property type="entry name" value="Spore Coat Polysaccharide Biosynthesis Protein SpsA, Chain A"/>
    <property type="match status" value="1"/>
</dbReference>
<keyword evidence="4" id="KW-0328">Glycosyltransferase</keyword>
<dbReference type="InterPro" id="IPR029044">
    <property type="entry name" value="Nucleotide-diphossugar_trans"/>
</dbReference>
<dbReference type="KEGG" id="ccos:Pan44_34300"/>
<dbReference type="PANTHER" id="PTHR43685:SF2">
    <property type="entry name" value="GLYCOSYLTRANSFERASE 2-LIKE DOMAIN-CONTAINING PROTEIN"/>
    <property type="match status" value="1"/>
</dbReference>
<evidence type="ECO:0000256" key="1">
    <source>
        <dbReference type="ARBA" id="ARBA00022679"/>
    </source>
</evidence>
<feature type="domain" description="Galactosyltransferase C-terminal" evidence="3">
    <location>
        <begin position="141"/>
        <end position="197"/>
    </location>
</feature>
<proteinExistence type="predicted"/>
<protein>
    <submittedName>
        <fullName evidence="4">Teichuronic acid biosynthesis glycosyltransferase TuaG</fullName>
        <ecNumber evidence="4">2.4.-.-</ecNumber>
    </submittedName>
</protein>
<dbReference type="EMBL" id="CP036271">
    <property type="protein sequence ID" value="QDT55387.1"/>
    <property type="molecule type" value="Genomic_DNA"/>
</dbReference>
<name>A0A517SH08_9PLAN</name>
<dbReference type="SUPFAM" id="SSF53448">
    <property type="entry name" value="Nucleotide-diphospho-sugar transferases"/>
    <property type="match status" value="1"/>
</dbReference>
<dbReference type="InParanoid" id="A0A517SH08"/>
<dbReference type="PANTHER" id="PTHR43685">
    <property type="entry name" value="GLYCOSYLTRANSFERASE"/>
    <property type="match status" value="1"/>
</dbReference>
<dbReference type="Pfam" id="PF00535">
    <property type="entry name" value="Glycos_transf_2"/>
    <property type="match status" value="1"/>
</dbReference>
<organism evidence="4 5">
    <name type="scientific">Caulifigura coniformis</name>
    <dbReference type="NCBI Taxonomy" id="2527983"/>
    <lineage>
        <taxon>Bacteria</taxon>
        <taxon>Pseudomonadati</taxon>
        <taxon>Planctomycetota</taxon>
        <taxon>Planctomycetia</taxon>
        <taxon>Planctomycetales</taxon>
        <taxon>Planctomycetaceae</taxon>
        <taxon>Caulifigura</taxon>
    </lineage>
</organism>
<keyword evidence="1 4" id="KW-0808">Transferase</keyword>
<gene>
    <name evidence="4" type="primary">tuaG</name>
    <name evidence="4" type="ORF">Pan44_34300</name>
</gene>
<dbReference type="Pfam" id="PF02709">
    <property type="entry name" value="Glyco_transf_7C"/>
    <property type="match status" value="1"/>
</dbReference>
<dbReference type="AlphaFoldDB" id="A0A517SH08"/>
<dbReference type="GO" id="GO:0016757">
    <property type="term" value="F:glycosyltransferase activity"/>
    <property type="evidence" value="ECO:0007669"/>
    <property type="project" value="UniProtKB-KW"/>
</dbReference>
<evidence type="ECO:0000313" key="5">
    <source>
        <dbReference type="Proteomes" id="UP000315700"/>
    </source>
</evidence>
<dbReference type="OrthoDB" id="9772170at2"/>
<evidence type="ECO:0000313" key="4">
    <source>
        <dbReference type="EMBL" id="QDT55387.1"/>
    </source>
</evidence>
<dbReference type="InterPro" id="IPR027791">
    <property type="entry name" value="Galactosyl_T_C"/>
</dbReference>
<dbReference type="CDD" id="cd00761">
    <property type="entry name" value="Glyco_tranf_GTA_type"/>
    <property type="match status" value="1"/>
</dbReference>
<dbReference type="FunCoup" id="A0A517SH08">
    <property type="interactions" value="124"/>
</dbReference>
<dbReference type="InterPro" id="IPR001173">
    <property type="entry name" value="Glyco_trans_2-like"/>
</dbReference>
<keyword evidence="5" id="KW-1185">Reference proteome</keyword>
<dbReference type="Proteomes" id="UP000315700">
    <property type="component" value="Chromosome"/>
</dbReference>
<dbReference type="InterPro" id="IPR050834">
    <property type="entry name" value="Glycosyltransf_2"/>
</dbReference>
<feature type="domain" description="Glycosyltransferase 2-like" evidence="2">
    <location>
        <begin position="9"/>
        <end position="132"/>
    </location>
</feature>
<evidence type="ECO:0000259" key="3">
    <source>
        <dbReference type="Pfam" id="PF02709"/>
    </source>
</evidence>
<accession>A0A517SH08</accession>
<dbReference type="RefSeq" id="WP_145031142.1">
    <property type="nucleotide sequence ID" value="NZ_CP036271.1"/>
</dbReference>
<reference evidence="4 5" key="1">
    <citation type="submission" date="2019-02" db="EMBL/GenBank/DDBJ databases">
        <title>Deep-cultivation of Planctomycetes and their phenomic and genomic characterization uncovers novel biology.</title>
        <authorList>
            <person name="Wiegand S."/>
            <person name="Jogler M."/>
            <person name="Boedeker C."/>
            <person name="Pinto D."/>
            <person name="Vollmers J."/>
            <person name="Rivas-Marin E."/>
            <person name="Kohn T."/>
            <person name="Peeters S.H."/>
            <person name="Heuer A."/>
            <person name="Rast P."/>
            <person name="Oberbeckmann S."/>
            <person name="Bunk B."/>
            <person name="Jeske O."/>
            <person name="Meyerdierks A."/>
            <person name="Storesund J.E."/>
            <person name="Kallscheuer N."/>
            <person name="Luecker S."/>
            <person name="Lage O.M."/>
            <person name="Pohl T."/>
            <person name="Merkel B.J."/>
            <person name="Hornburger P."/>
            <person name="Mueller R.-W."/>
            <person name="Bruemmer F."/>
            <person name="Labrenz M."/>
            <person name="Spormann A.M."/>
            <person name="Op den Camp H."/>
            <person name="Overmann J."/>
            <person name="Amann R."/>
            <person name="Jetten M.S.M."/>
            <person name="Mascher T."/>
            <person name="Medema M.H."/>
            <person name="Devos D.P."/>
            <person name="Kaster A.-K."/>
            <person name="Ovreas L."/>
            <person name="Rohde M."/>
            <person name="Galperin M.Y."/>
            <person name="Jogler C."/>
        </authorList>
    </citation>
    <scope>NUCLEOTIDE SEQUENCE [LARGE SCALE GENOMIC DNA]</scope>
    <source>
        <strain evidence="4 5">Pan44</strain>
    </source>
</reference>
<dbReference type="EC" id="2.4.-.-" evidence="4"/>
<sequence length="301" mass="33485">MSNKTPVISVVMPAYNAAAFVQRAINSVWSQTRSPLELIVVDDGSSDDTSAAARAADPRTVVIRQSNGGPGAARNRGVKESKGNWIAFIDADDAWRPNKLELQLPHMEGGNTDVVFSQVVGPLERDNPKKPLTFDDLWDHNYIGLSTSVVCRESFEKVGGFDEDRGVLGIEDYNLWLRMASRGAKFTFVKEELVEYTPAPGNLSSNYWKIAQAAVRNAEKVAEFSGMPQKQLSTKLAAIYAEYGIALLYDRDLPAARTYLRQSLKHRVDGRNALRWMSTFAPAPVLNLRRTLLRTFSQFLS</sequence>